<keyword evidence="1" id="KW-0812">Transmembrane</keyword>
<dbReference type="Pfam" id="PF08695">
    <property type="entry name" value="Coa1"/>
    <property type="match status" value="1"/>
</dbReference>
<feature type="transmembrane region" description="Helical" evidence="1">
    <location>
        <begin position="6"/>
        <end position="25"/>
    </location>
</feature>
<keyword evidence="1" id="KW-0472">Membrane</keyword>
<evidence type="ECO:0000313" key="2">
    <source>
        <dbReference type="Proteomes" id="UP000695000"/>
    </source>
</evidence>
<dbReference type="PANTHER" id="PTHR47148">
    <property type="entry name" value="CYTOCHROME C OXIDASE ASSEMBLY FACTOR 1 HOMOLOG"/>
    <property type="match status" value="1"/>
</dbReference>
<keyword evidence="1" id="KW-1133">Transmembrane helix</keyword>
<sequence>MVTNQTLIKIAAIGGFLTASMGFAYRSKINSNIAKTDYYKEAMKTVRSHKGAIHLLGEPIKDCNIDVTDSTKNVTRNLSAQYAVPVKGAKEYGTVYFWANRQTSDDKWSVNRIELELKKDNTRRLLIKNVEVI</sequence>
<dbReference type="PANTHER" id="PTHR47148:SF1">
    <property type="entry name" value="CYTOCHROME C OXIDASE ASSEMBLY FACTOR 1 HOMOLOG"/>
    <property type="match status" value="1"/>
</dbReference>
<name>A0ABM1N422_NICVS</name>
<evidence type="ECO:0000256" key="1">
    <source>
        <dbReference type="SAM" id="Phobius"/>
    </source>
</evidence>
<dbReference type="RefSeq" id="XP_017781572.1">
    <property type="nucleotide sequence ID" value="XM_017926083.1"/>
</dbReference>
<organism evidence="2 3">
    <name type="scientific">Nicrophorus vespilloides</name>
    <name type="common">Boreal carrion beetle</name>
    <dbReference type="NCBI Taxonomy" id="110193"/>
    <lineage>
        <taxon>Eukaryota</taxon>
        <taxon>Metazoa</taxon>
        <taxon>Ecdysozoa</taxon>
        <taxon>Arthropoda</taxon>
        <taxon>Hexapoda</taxon>
        <taxon>Insecta</taxon>
        <taxon>Pterygota</taxon>
        <taxon>Neoptera</taxon>
        <taxon>Endopterygota</taxon>
        <taxon>Coleoptera</taxon>
        <taxon>Polyphaga</taxon>
        <taxon>Staphyliniformia</taxon>
        <taxon>Silphidae</taxon>
        <taxon>Nicrophorinae</taxon>
        <taxon>Nicrophorus</taxon>
    </lineage>
</organism>
<reference evidence="3" key="1">
    <citation type="submission" date="2025-08" db="UniProtKB">
        <authorList>
            <consortium name="RefSeq"/>
        </authorList>
    </citation>
    <scope>IDENTIFICATION</scope>
    <source>
        <tissue evidence="3">Whole Larva</tissue>
    </source>
</reference>
<dbReference type="GeneID" id="108566274"/>
<dbReference type="Proteomes" id="UP000695000">
    <property type="component" value="Unplaced"/>
</dbReference>
<evidence type="ECO:0000313" key="3">
    <source>
        <dbReference type="RefSeq" id="XP_017781572.1"/>
    </source>
</evidence>
<protein>
    <submittedName>
        <fullName evidence="3">Uncharacterized protein LOC108566274</fullName>
    </submittedName>
</protein>
<proteinExistence type="predicted"/>
<keyword evidence="2" id="KW-1185">Reference proteome</keyword>
<accession>A0ABM1N422</accession>
<dbReference type="InterPro" id="IPR014807">
    <property type="entry name" value="Coa1"/>
</dbReference>
<gene>
    <name evidence="3" type="primary">LOC108566274</name>
</gene>